<reference evidence="2 3" key="1">
    <citation type="submission" date="2015-07" db="EMBL/GenBank/DDBJ databases">
        <title>The genome of the fungus Escovopsis weberi, a specialized disease agent of ant agriculture.</title>
        <authorList>
            <person name="de Man T.J."/>
            <person name="Stajich J.E."/>
            <person name="Kubicek C.P."/>
            <person name="Chenthamara K."/>
            <person name="Atanasova L."/>
            <person name="Druzhinina I.S."/>
            <person name="Birnbaum S."/>
            <person name="Barribeau S.M."/>
            <person name="Teiling C."/>
            <person name="Suen G."/>
            <person name="Currie C."/>
            <person name="Gerardo N.M."/>
        </authorList>
    </citation>
    <scope>NUCLEOTIDE SEQUENCE [LARGE SCALE GENOMIC DNA]</scope>
</reference>
<evidence type="ECO:0000256" key="1">
    <source>
        <dbReference type="SAM" id="MobiDB-lite"/>
    </source>
</evidence>
<feature type="compositionally biased region" description="Low complexity" evidence="1">
    <location>
        <begin position="74"/>
        <end position="86"/>
    </location>
</feature>
<protein>
    <submittedName>
        <fullName evidence="2">Uncharacterized protein</fullName>
    </submittedName>
</protein>
<feature type="region of interest" description="Disordered" evidence="1">
    <location>
        <begin position="49"/>
        <end position="86"/>
    </location>
</feature>
<evidence type="ECO:0000313" key="2">
    <source>
        <dbReference type="EMBL" id="KOS20491.1"/>
    </source>
</evidence>
<feature type="region of interest" description="Disordered" evidence="1">
    <location>
        <begin position="294"/>
        <end position="370"/>
    </location>
</feature>
<dbReference type="OrthoDB" id="5226586at2759"/>
<feature type="region of interest" description="Disordered" evidence="1">
    <location>
        <begin position="104"/>
        <end position="127"/>
    </location>
</feature>
<evidence type="ECO:0000313" key="3">
    <source>
        <dbReference type="Proteomes" id="UP000053831"/>
    </source>
</evidence>
<accession>A0A0M8N5T4</accession>
<dbReference type="Proteomes" id="UP000053831">
    <property type="component" value="Unassembled WGS sequence"/>
</dbReference>
<organism evidence="2 3">
    <name type="scientific">Escovopsis weberi</name>
    <dbReference type="NCBI Taxonomy" id="150374"/>
    <lineage>
        <taxon>Eukaryota</taxon>
        <taxon>Fungi</taxon>
        <taxon>Dikarya</taxon>
        <taxon>Ascomycota</taxon>
        <taxon>Pezizomycotina</taxon>
        <taxon>Sordariomycetes</taxon>
        <taxon>Hypocreomycetidae</taxon>
        <taxon>Hypocreales</taxon>
        <taxon>Hypocreaceae</taxon>
        <taxon>Escovopsis</taxon>
    </lineage>
</organism>
<dbReference type="EMBL" id="LGSR01000017">
    <property type="protein sequence ID" value="KOS20491.1"/>
    <property type="molecule type" value="Genomic_DNA"/>
</dbReference>
<keyword evidence="3" id="KW-1185">Reference proteome</keyword>
<proteinExistence type="predicted"/>
<gene>
    <name evidence="2" type="ORF">ESCO_005362</name>
</gene>
<comment type="caution">
    <text evidence="2">The sequence shown here is derived from an EMBL/GenBank/DDBJ whole genome shotgun (WGS) entry which is preliminary data.</text>
</comment>
<dbReference type="STRING" id="150374.A0A0M8N5T4"/>
<name>A0A0M8N5T4_ESCWE</name>
<feature type="compositionally biased region" description="Low complexity" evidence="1">
    <location>
        <begin position="49"/>
        <end position="66"/>
    </location>
</feature>
<sequence length="383" mass="41283">MPVPAHIDTGMPFRRESIEREFFEGKTAVSPATSASRYEDTIFSSSLCSSQSTSTLSSSRENSPSSKAPPPQPTTTKAKLTPTPTTTTTTITAIAIADDAAGQPLEHSKQAARPRPEPLRIGHPFTSQILSPRPYEQIYAEMSYLAGSLHSEALKTAKLIGHYSLIEEALRGEAAVGKHRRRLRKQLSSLKCRIAQASLQEKAIRVRLSELQMEAQSRTTWIQLQQRRMVPDTGPLSAAAASACTSSTFAERASWTGGPEQRTTSGGGGGSSSSGTPSRRKLNAACLEFVPGRIISREQEQPEPEPEGPPADDSSIKAELGAGSRRDGDGDGFRNSGLEYHFERQDAAAGVPNRTAAATDSGRPGPHHRRLSLPSIIFIWPES</sequence>
<feature type="region of interest" description="Disordered" evidence="1">
    <location>
        <begin position="249"/>
        <end position="279"/>
    </location>
</feature>
<dbReference type="AlphaFoldDB" id="A0A0M8N5T4"/>
<feature type="compositionally biased region" description="Basic and acidic residues" evidence="1">
    <location>
        <begin position="106"/>
        <end position="120"/>
    </location>
</feature>